<comment type="caution">
    <text evidence="2">The sequence shown here is derived from an EMBL/GenBank/DDBJ whole genome shotgun (WGS) entry which is preliminary data.</text>
</comment>
<feature type="coiled-coil region" evidence="1">
    <location>
        <begin position="42"/>
        <end position="69"/>
    </location>
</feature>
<dbReference type="EMBL" id="METQ01000031">
    <property type="protein sequence ID" value="OGC09369.1"/>
    <property type="molecule type" value="Genomic_DNA"/>
</dbReference>
<reference evidence="2 3" key="1">
    <citation type="journal article" date="2016" name="Nat. Commun.">
        <title>Thousands of microbial genomes shed light on interconnected biogeochemical processes in an aquifer system.</title>
        <authorList>
            <person name="Anantharaman K."/>
            <person name="Brown C.T."/>
            <person name="Hug L.A."/>
            <person name="Sharon I."/>
            <person name="Castelle C.J."/>
            <person name="Probst A.J."/>
            <person name="Thomas B.C."/>
            <person name="Singh A."/>
            <person name="Wilkins M.J."/>
            <person name="Karaoz U."/>
            <person name="Brodie E.L."/>
            <person name="Williams K.H."/>
            <person name="Hubbard S.S."/>
            <person name="Banfield J.F."/>
        </authorList>
    </citation>
    <scope>NUCLEOTIDE SEQUENCE [LARGE SCALE GENOMIC DNA]</scope>
</reference>
<sequence>MATTPIGGIRYYQAFMDKASKISALRTAANRILRVLTLAGGQTAGTAELKALRNRISALKEETDVKNDAELMGLLDSISGKIAPSVALPPSPPPSLGATTPPIPEEAKPTIMRMVDPAVLAVATPPAATTAPMAAAPKRIMASPGASFTLSEIAAAVDTSVVVAKFNQLQDTIRTALETRQAYRESLASISIDIGRLIDHLINEGRRLAFALRDVETNYKLELATDADIARATREIGELETRIPELEREDPNNSRIGILRSDLAAKQATLKALENPVEQRYQLERERSISTHGTQTAQLKKQVGLLKQQQQSRVSGISQESDRIAEALAERHQVVQILGTIQSRIAVQQEGLQAEREAITEALTGQPQRVAPRGLFGPVHDLSDQDVVALTMAVDSGEIVSIIDTIFETSPVIESFTALGEYLRDPNSSLNIEAIRTFIAGLAGDQAQFREILGRAIAGDPATKVQAFAAITEPLEAALVGYSNIVAGGLLTELGDPPIQA</sequence>
<evidence type="ECO:0000256" key="1">
    <source>
        <dbReference type="SAM" id="Coils"/>
    </source>
</evidence>
<proteinExistence type="predicted"/>
<name>A0A1F4RMK1_UNCSA</name>
<gene>
    <name evidence="2" type="ORF">A3F86_03070</name>
</gene>
<evidence type="ECO:0000313" key="2">
    <source>
        <dbReference type="EMBL" id="OGC09369.1"/>
    </source>
</evidence>
<protein>
    <submittedName>
        <fullName evidence="2">Uncharacterized protein</fullName>
    </submittedName>
</protein>
<evidence type="ECO:0000313" key="3">
    <source>
        <dbReference type="Proteomes" id="UP000179095"/>
    </source>
</evidence>
<accession>A0A1F4RMK1</accession>
<organism evidence="2 3">
    <name type="scientific">candidate division WOR-1 bacterium RIFCSPLOWO2_12_FULL_45_9</name>
    <dbReference type="NCBI Taxonomy" id="1802568"/>
    <lineage>
        <taxon>Bacteria</taxon>
        <taxon>Bacillati</taxon>
        <taxon>Saganbacteria</taxon>
    </lineage>
</organism>
<keyword evidence="1" id="KW-0175">Coiled coil</keyword>
<dbReference type="Proteomes" id="UP000179095">
    <property type="component" value="Unassembled WGS sequence"/>
</dbReference>
<dbReference type="AlphaFoldDB" id="A0A1F4RMK1"/>